<dbReference type="Gene3D" id="1.20.140.90">
    <property type="entry name" value="Malonyl-CoA decarboxylase, oligemerization domain"/>
    <property type="match status" value="1"/>
</dbReference>
<sequence>MPEDLSLAMPAPQTSSLLDRVIANIRHAWRGDGDGSIADRLKPDLPDADLAALRRQIDACLEGPGGEVSARLRAADLARGYLRLNDQGRRRFLLHLAERYDIRERDLNAAVTTYSIADSGPAKHAARAALAEALVSPRVKLLTQFNGVEYGVRFLIELRADLRRFRKEDPELADLDRDLHKLLAAWFDVGFLELQKITWRSPATLLEKLIDYEAVHAIGSWDDLKHRLRGDRCCYAFFHPVMPEEPLIFVEVALVDGIAGNVQKLLDPALPEMDSEQADTAIFYSISNCQPGLAGVSFGNFLIKRVVDRLRRDLPNARTFSTLSPIPGFARWLRSELETRGEAALNGGEHSEIKALSGNDDAATGLLALLERPDWYKDTEVTEAIRECMIRLCGRYLCSTGDKGRALDRVAHFHLANGARVERINWLADTSQRGRNDSFCMMVNYLYEHREIESNHEAYHGEGRIMTSPPVRRLAKGK</sequence>
<dbReference type="GO" id="GO:0050080">
    <property type="term" value="F:malonyl-CoA decarboxylase activity"/>
    <property type="evidence" value="ECO:0007669"/>
    <property type="project" value="InterPro"/>
</dbReference>
<dbReference type="InterPro" id="IPR038917">
    <property type="entry name" value="Malonyl_CoA_deC"/>
</dbReference>
<dbReference type="PANTHER" id="PTHR28641:SF1">
    <property type="entry name" value="MALONYL-COA DECARBOXYLASE, MITOCHONDRIAL"/>
    <property type="match status" value="1"/>
</dbReference>
<dbReference type="InterPro" id="IPR042303">
    <property type="entry name" value="Malonyl_CoA_deC_C_sf"/>
</dbReference>
<dbReference type="InterPro" id="IPR007956">
    <property type="entry name" value="Malonyl_CoA_deC_C"/>
</dbReference>
<feature type="domain" description="Malonyl-CoA decarboxylase C-terminal" evidence="1">
    <location>
        <begin position="190"/>
        <end position="448"/>
    </location>
</feature>
<evidence type="ECO:0000259" key="2">
    <source>
        <dbReference type="Pfam" id="PF17408"/>
    </source>
</evidence>
<dbReference type="Proteomes" id="UP000193200">
    <property type="component" value="Unassembled WGS sequence"/>
</dbReference>
<dbReference type="Pfam" id="PF05292">
    <property type="entry name" value="MCD"/>
    <property type="match status" value="1"/>
</dbReference>
<dbReference type="PANTHER" id="PTHR28641">
    <property type="match status" value="1"/>
</dbReference>
<reference evidence="3 4" key="1">
    <citation type="submission" date="2017-03" db="EMBL/GenBank/DDBJ databases">
        <authorList>
            <person name="Afonso C.L."/>
            <person name="Miller P.J."/>
            <person name="Scott M.A."/>
            <person name="Spackman E."/>
            <person name="Goraichik I."/>
            <person name="Dimitrov K.M."/>
            <person name="Suarez D.L."/>
            <person name="Swayne D.E."/>
        </authorList>
    </citation>
    <scope>NUCLEOTIDE SEQUENCE [LARGE SCALE GENOMIC DNA]</scope>
    <source>
        <strain evidence="3 4">CECT 7691</strain>
    </source>
</reference>
<dbReference type="EMBL" id="FWFR01000002">
    <property type="protein sequence ID" value="SLN53308.1"/>
    <property type="molecule type" value="Genomic_DNA"/>
</dbReference>
<organism evidence="3 4">
    <name type="scientific">Oceanibacterium hippocampi</name>
    <dbReference type="NCBI Taxonomy" id="745714"/>
    <lineage>
        <taxon>Bacteria</taxon>
        <taxon>Pseudomonadati</taxon>
        <taxon>Pseudomonadota</taxon>
        <taxon>Alphaproteobacteria</taxon>
        <taxon>Sneathiellales</taxon>
        <taxon>Sneathiellaceae</taxon>
        <taxon>Oceanibacterium</taxon>
    </lineage>
</organism>
<feature type="domain" description="Malonyl-CoA decarboxylase N-terminal" evidence="2">
    <location>
        <begin position="105"/>
        <end position="187"/>
    </location>
</feature>
<dbReference type="InParanoid" id="A0A1Y5T3E1"/>
<keyword evidence="4" id="KW-1185">Reference proteome</keyword>
<dbReference type="GO" id="GO:2001294">
    <property type="term" value="P:malonyl-CoA catabolic process"/>
    <property type="evidence" value="ECO:0007669"/>
    <property type="project" value="TreeGrafter"/>
</dbReference>
<evidence type="ECO:0000259" key="1">
    <source>
        <dbReference type="Pfam" id="PF05292"/>
    </source>
</evidence>
<dbReference type="OrthoDB" id="5292736at2"/>
<protein>
    <submittedName>
        <fullName evidence="3">Malonyl-CoA decarboxylase (MCD)</fullName>
    </submittedName>
</protein>
<dbReference type="Pfam" id="PF17408">
    <property type="entry name" value="MCD_N"/>
    <property type="match status" value="1"/>
</dbReference>
<dbReference type="AlphaFoldDB" id="A0A1Y5T3E1"/>
<evidence type="ECO:0000313" key="3">
    <source>
        <dbReference type="EMBL" id="SLN53308.1"/>
    </source>
</evidence>
<accession>A0A1Y5T3E1</accession>
<dbReference type="GO" id="GO:0006085">
    <property type="term" value="P:acetyl-CoA biosynthetic process"/>
    <property type="evidence" value="ECO:0007669"/>
    <property type="project" value="TreeGrafter"/>
</dbReference>
<evidence type="ECO:0000313" key="4">
    <source>
        <dbReference type="Proteomes" id="UP000193200"/>
    </source>
</evidence>
<name>A0A1Y5T3E1_9PROT</name>
<dbReference type="InterPro" id="IPR038351">
    <property type="entry name" value="MCD_N_sf"/>
</dbReference>
<dbReference type="Gene3D" id="3.40.630.150">
    <property type="entry name" value="Malonyl-CoA decarboxylase, catalytic domain"/>
    <property type="match status" value="1"/>
</dbReference>
<dbReference type="InterPro" id="IPR035372">
    <property type="entry name" value="MCD_N"/>
</dbReference>
<gene>
    <name evidence="3" type="ORF">OCH7691_02228</name>
</gene>
<dbReference type="GO" id="GO:0006633">
    <property type="term" value="P:fatty acid biosynthetic process"/>
    <property type="evidence" value="ECO:0007669"/>
    <property type="project" value="InterPro"/>
</dbReference>
<proteinExistence type="predicted"/>